<gene>
    <name evidence="5" type="ORF">A2519_20330</name>
</gene>
<dbReference type="Proteomes" id="UP000179243">
    <property type="component" value="Unassembled WGS sequence"/>
</dbReference>
<feature type="domain" description="Peptidase S9 prolyl oligopeptidase catalytic" evidence="3">
    <location>
        <begin position="28"/>
        <end position="165"/>
    </location>
</feature>
<dbReference type="EMBL" id="MFYX01000133">
    <property type="protein sequence ID" value="OGK01107.1"/>
    <property type="molecule type" value="Genomic_DNA"/>
</dbReference>
<dbReference type="InterPro" id="IPR050955">
    <property type="entry name" value="Plant_Biomass_Hydrol_Est"/>
</dbReference>
<dbReference type="Gene3D" id="3.40.50.1820">
    <property type="entry name" value="alpha/beta hydrolase"/>
    <property type="match status" value="1"/>
</dbReference>
<name>A0A1F7F3J7_UNCRA</name>
<evidence type="ECO:0000256" key="2">
    <source>
        <dbReference type="ARBA" id="ARBA00022801"/>
    </source>
</evidence>
<dbReference type="Pfam" id="PF18962">
    <property type="entry name" value="Por_Secre_tail"/>
    <property type="match status" value="1"/>
</dbReference>
<feature type="domain" description="Secretion system C-terminal sorting" evidence="4">
    <location>
        <begin position="258"/>
        <end position="332"/>
    </location>
</feature>
<dbReference type="SUPFAM" id="SSF53474">
    <property type="entry name" value="alpha/beta-Hydrolases"/>
    <property type="match status" value="1"/>
</dbReference>
<dbReference type="Pfam" id="PF00326">
    <property type="entry name" value="Peptidase_S9"/>
    <property type="match status" value="1"/>
</dbReference>
<evidence type="ECO:0000313" key="6">
    <source>
        <dbReference type="Proteomes" id="UP000179243"/>
    </source>
</evidence>
<reference evidence="5 6" key="1">
    <citation type="journal article" date="2016" name="Nat. Commun.">
        <title>Thousands of microbial genomes shed light on interconnected biogeochemical processes in an aquifer system.</title>
        <authorList>
            <person name="Anantharaman K."/>
            <person name="Brown C.T."/>
            <person name="Hug L.A."/>
            <person name="Sharon I."/>
            <person name="Castelle C.J."/>
            <person name="Probst A.J."/>
            <person name="Thomas B.C."/>
            <person name="Singh A."/>
            <person name="Wilkins M.J."/>
            <person name="Karaoz U."/>
            <person name="Brodie E.L."/>
            <person name="Williams K.H."/>
            <person name="Hubbard S.S."/>
            <person name="Banfield J.F."/>
        </authorList>
    </citation>
    <scope>NUCLEOTIDE SEQUENCE [LARGE SCALE GENOMIC DNA]</scope>
</reference>
<proteinExistence type="predicted"/>
<protein>
    <recommendedName>
        <fullName evidence="7">Secretion system C-terminal sorting domain-containing protein</fullName>
    </recommendedName>
</protein>
<dbReference type="AlphaFoldDB" id="A0A1F7F3J7"/>
<evidence type="ECO:0000259" key="3">
    <source>
        <dbReference type="Pfam" id="PF00326"/>
    </source>
</evidence>
<dbReference type="GO" id="GO:0008236">
    <property type="term" value="F:serine-type peptidase activity"/>
    <property type="evidence" value="ECO:0007669"/>
    <property type="project" value="InterPro"/>
</dbReference>
<evidence type="ECO:0000256" key="1">
    <source>
        <dbReference type="ARBA" id="ARBA00022729"/>
    </source>
</evidence>
<dbReference type="InterPro" id="IPR026444">
    <property type="entry name" value="Secre_tail"/>
</dbReference>
<sequence>QWAVDSGWAFIAPNFRGPNGHPISTGSNAVVQDIIDAVAYVKSQVTIDTNRIYVIGLSGGGHATMLMSGKAADIWGGASAWVGVSDLTAYYQESIALGTTVWQSIQSACGGNPVTDSAAAAQSYTRSPIHFLHNAVDFNIDINAGINDGTVPVSQSLRAFNVMAAPEDTLTEEEMAYFVTEKAVPPSLTGQAPYDPLYGTGGVLFRRTSNSCRITVFNGGHVINYKAALTWLSLQRRNVTTTRTGKADDALKMGITAYPNPFNPRTIIQIQTTEAQRTQGIHVNMYNLNGQKVKTEFIFKERFETNPAMAQCIWDASDCSSGVYIISVRVGRLLLTKQVALIR</sequence>
<feature type="non-terminal residue" evidence="5">
    <location>
        <position position="1"/>
    </location>
</feature>
<organism evidence="5 6">
    <name type="scientific">Candidatus Raymondbacteria bacterium RIFOXYD12_FULL_49_13</name>
    <dbReference type="NCBI Taxonomy" id="1817890"/>
    <lineage>
        <taxon>Bacteria</taxon>
        <taxon>Raymondiibacteriota</taxon>
    </lineage>
</organism>
<dbReference type="PANTHER" id="PTHR43037:SF5">
    <property type="entry name" value="FERULOYL ESTERASE"/>
    <property type="match status" value="1"/>
</dbReference>
<evidence type="ECO:0000259" key="4">
    <source>
        <dbReference type="Pfam" id="PF18962"/>
    </source>
</evidence>
<accession>A0A1F7F3J7</accession>
<dbReference type="InterPro" id="IPR029058">
    <property type="entry name" value="AB_hydrolase_fold"/>
</dbReference>
<comment type="caution">
    <text evidence="5">The sequence shown here is derived from an EMBL/GenBank/DDBJ whole genome shotgun (WGS) entry which is preliminary data.</text>
</comment>
<evidence type="ECO:0000313" key="5">
    <source>
        <dbReference type="EMBL" id="OGK01107.1"/>
    </source>
</evidence>
<keyword evidence="1" id="KW-0732">Signal</keyword>
<dbReference type="PANTHER" id="PTHR43037">
    <property type="entry name" value="UNNAMED PRODUCT-RELATED"/>
    <property type="match status" value="1"/>
</dbReference>
<dbReference type="NCBIfam" id="TIGR04183">
    <property type="entry name" value="Por_Secre_tail"/>
    <property type="match status" value="1"/>
</dbReference>
<keyword evidence="2" id="KW-0378">Hydrolase</keyword>
<evidence type="ECO:0008006" key="7">
    <source>
        <dbReference type="Google" id="ProtNLM"/>
    </source>
</evidence>
<dbReference type="InterPro" id="IPR001375">
    <property type="entry name" value="Peptidase_S9_cat"/>
</dbReference>
<dbReference type="GO" id="GO:0006508">
    <property type="term" value="P:proteolysis"/>
    <property type="evidence" value="ECO:0007669"/>
    <property type="project" value="InterPro"/>
</dbReference>